<dbReference type="InterPro" id="IPR023415">
    <property type="entry name" value="LDLR_class-A_CS"/>
</dbReference>
<proteinExistence type="inferred from homology"/>
<dbReference type="InterPro" id="IPR025110">
    <property type="entry name" value="AMP-bd_C"/>
</dbReference>
<dbReference type="CDD" id="cd00112">
    <property type="entry name" value="LDLa"/>
    <property type="match status" value="1"/>
</dbReference>
<comment type="caution">
    <text evidence="6">Lacks conserved residue(s) required for the propagation of feature annotation.</text>
</comment>
<dbReference type="InterPro" id="IPR016186">
    <property type="entry name" value="C-type_lectin-like/link_sf"/>
</dbReference>
<evidence type="ECO:0000256" key="6">
    <source>
        <dbReference type="PROSITE-ProRule" id="PRU00124"/>
    </source>
</evidence>
<evidence type="ECO:0000256" key="4">
    <source>
        <dbReference type="ARBA" id="ARBA00023140"/>
    </source>
</evidence>
<comment type="similarity">
    <text evidence="2">Belongs to the ATP-dependent AMP-binding enzyme family.</text>
</comment>
<dbReference type="SUPFAM" id="SSF57424">
    <property type="entry name" value="LDL receptor-like module"/>
    <property type="match status" value="1"/>
</dbReference>
<protein>
    <recommendedName>
        <fullName evidence="7">C-type lectin domain-containing protein</fullName>
    </recommendedName>
</protein>
<dbReference type="AlphaFoldDB" id="A0AAE1BTX7"/>
<evidence type="ECO:0000256" key="2">
    <source>
        <dbReference type="ARBA" id="ARBA00006432"/>
    </source>
</evidence>
<dbReference type="Proteomes" id="UP001286313">
    <property type="component" value="Unassembled WGS sequence"/>
</dbReference>
<dbReference type="PROSITE" id="PS50068">
    <property type="entry name" value="LDLRA_2"/>
    <property type="match status" value="1"/>
</dbReference>
<dbReference type="Gene3D" id="3.30.300.30">
    <property type="match status" value="1"/>
</dbReference>
<dbReference type="Pfam" id="PF00501">
    <property type="entry name" value="AMP-binding"/>
    <property type="match status" value="1"/>
</dbReference>
<gene>
    <name evidence="8" type="ORF">Pcinc_036733</name>
</gene>
<dbReference type="InterPro" id="IPR045851">
    <property type="entry name" value="AMP-bd_C_sf"/>
</dbReference>
<dbReference type="InterPro" id="IPR016187">
    <property type="entry name" value="CTDL_fold"/>
</dbReference>
<comment type="caution">
    <text evidence="8">The sequence shown here is derived from an EMBL/GenBank/DDBJ whole genome shotgun (WGS) entry which is preliminary data.</text>
</comment>
<feature type="domain" description="C-type lectin" evidence="7">
    <location>
        <begin position="146"/>
        <end position="299"/>
    </location>
</feature>
<evidence type="ECO:0000256" key="3">
    <source>
        <dbReference type="ARBA" id="ARBA00022598"/>
    </source>
</evidence>
<dbReference type="Gene3D" id="3.40.50.12780">
    <property type="entry name" value="N-terminal domain of ligase-like"/>
    <property type="match status" value="1"/>
</dbReference>
<dbReference type="CDD" id="cd00037">
    <property type="entry name" value="CLECT"/>
    <property type="match status" value="1"/>
</dbReference>
<evidence type="ECO:0000259" key="7">
    <source>
        <dbReference type="PROSITE" id="PS50041"/>
    </source>
</evidence>
<dbReference type="SUPFAM" id="SSF56801">
    <property type="entry name" value="Acetyl-CoA synthetase-like"/>
    <property type="match status" value="1"/>
</dbReference>
<dbReference type="InterPro" id="IPR020845">
    <property type="entry name" value="AMP-binding_CS"/>
</dbReference>
<dbReference type="EMBL" id="JAWQEG010005733">
    <property type="protein sequence ID" value="KAK3856986.1"/>
    <property type="molecule type" value="Genomic_DNA"/>
</dbReference>
<evidence type="ECO:0000256" key="5">
    <source>
        <dbReference type="ARBA" id="ARBA00023157"/>
    </source>
</evidence>
<dbReference type="PANTHER" id="PTHR24096:SF149">
    <property type="entry name" value="AMP-BINDING DOMAIN-CONTAINING PROTEIN-RELATED"/>
    <property type="match status" value="1"/>
</dbReference>
<evidence type="ECO:0000313" key="9">
    <source>
        <dbReference type="Proteomes" id="UP001286313"/>
    </source>
</evidence>
<dbReference type="GO" id="GO:0016405">
    <property type="term" value="F:CoA-ligase activity"/>
    <property type="evidence" value="ECO:0007669"/>
    <property type="project" value="TreeGrafter"/>
</dbReference>
<dbReference type="Pfam" id="PF13193">
    <property type="entry name" value="AMP-binding_C"/>
    <property type="match status" value="1"/>
</dbReference>
<dbReference type="SUPFAM" id="SSF56436">
    <property type="entry name" value="C-type lectin-like"/>
    <property type="match status" value="1"/>
</dbReference>
<keyword evidence="5" id="KW-1015">Disulfide bond</keyword>
<dbReference type="InterPro" id="IPR002172">
    <property type="entry name" value="LDrepeatLR_classA_rpt"/>
</dbReference>
<dbReference type="InterPro" id="IPR042099">
    <property type="entry name" value="ANL_N_sf"/>
</dbReference>
<dbReference type="PROSITE" id="PS00455">
    <property type="entry name" value="AMP_BINDING"/>
    <property type="match status" value="1"/>
</dbReference>
<dbReference type="PROSITE" id="PS01209">
    <property type="entry name" value="LDLRA_1"/>
    <property type="match status" value="1"/>
</dbReference>
<dbReference type="Gene3D" id="3.10.100.10">
    <property type="entry name" value="Mannose-Binding Protein A, subunit A"/>
    <property type="match status" value="1"/>
</dbReference>
<dbReference type="InterPro" id="IPR001304">
    <property type="entry name" value="C-type_lectin-like"/>
</dbReference>
<name>A0AAE1BTX7_PETCI</name>
<evidence type="ECO:0000256" key="1">
    <source>
        <dbReference type="ARBA" id="ARBA00004275"/>
    </source>
</evidence>
<accession>A0AAE1BTX7</accession>
<keyword evidence="9" id="KW-1185">Reference proteome</keyword>
<dbReference type="InterPro" id="IPR036055">
    <property type="entry name" value="LDL_receptor-like_sf"/>
</dbReference>
<dbReference type="Gene3D" id="4.10.400.10">
    <property type="entry name" value="Low-density Lipoprotein Receptor"/>
    <property type="match status" value="1"/>
</dbReference>
<dbReference type="FunFam" id="3.30.300.30:FF:000007">
    <property type="entry name" value="4-coumarate--CoA ligase 2"/>
    <property type="match status" value="1"/>
</dbReference>
<sequence length="890" mass="98099">MGTKFRAGEECRIEGEVRCAGQEKCVPVRYICDNDPDCSDNSDEEPQLCRAWRTQCGRGEVPCGDEERCVSITSYCDDPTMCHTDLDLRICQMLHNQRLQRLPTIILKDFGPRNNLEESEAREEEFQASINVTLSHPECPLFHTLLGDQCLAIFFPAAVSWGESRGLCRMLGGDLLSSTNLTHFSALLHHLRTHRMTVDFWVGGRYVNSSLGWTWLDHYPMDLGSPFWAVRHYDTCHTRNITFPEDSGRIRTANEGSCYHYEQAPQQQEPEGWCAALTYRHYYYLSDEDCLARKSPICVHSDHIQSDKGMTNVEEVEFNTLSDFAVDLLKTTLQRMGVTGEDGLVVRYEGVIPQPPIPNTNFASFLLNILEQYGDEVALVDAGTGKYHTYGDMCRMSRRVREGLAGAGVGVGDVVLLLTPNHIDFPLVMLSVLLRPGVCVPASPTFTPEEMAHVVQVSRAQWVVVHENLVDIVERATSILPPHSIKRTWVLGHAPGWESFANLMRSETKGGAGPEEVDMDAQKTVALMPFSSGTTGLSKGVMLSHTNLLAALLQSKYIKEDLQSSGGSKSSRERSSAGVLEATLMVLPVCHIYGYNMMINTLSAGGRVVMLPKFSIHKFLGAIQTHKITFAPIVPHLVRYLAQTEAWGQYDLTSLRAFSSGSSPIHSDTLLALSHKSGRGAGQGYGMTESCASIAINGGPLGFKMHSVGRILPYCEVKIIDVKSGRTLDEGEEGEVCVRGPAVMLGYVGDPDSTAATVDQDGWLHTGDLGTLHSDGFLFLTDRIKDLIKVKGFQVSPGELEKVLLEVEGVAEVAVAGVPSEKYGEVPRAWVVPAEGATLNLEHLQQYVAERVATHKRLSGGVELVDELPKNSLGKVVRRRLQQSHLTSKL</sequence>
<dbReference type="InterPro" id="IPR000873">
    <property type="entry name" value="AMP-dep_synth/lig_dom"/>
</dbReference>
<dbReference type="PRINTS" id="PR00261">
    <property type="entry name" value="LDLRECEPTOR"/>
</dbReference>
<keyword evidence="4" id="KW-0576">Peroxisome</keyword>
<dbReference type="SMART" id="SM00192">
    <property type="entry name" value="LDLa"/>
    <property type="match status" value="1"/>
</dbReference>
<dbReference type="Pfam" id="PF00059">
    <property type="entry name" value="Lectin_C"/>
    <property type="match status" value="1"/>
</dbReference>
<keyword evidence="3" id="KW-0436">Ligase</keyword>
<dbReference type="Pfam" id="PF00057">
    <property type="entry name" value="Ldl_recept_a"/>
    <property type="match status" value="1"/>
</dbReference>
<reference evidence="8" key="1">
    <citation type="submission" date="2023-10" db="EMBL/GenBank/DDBJ databases">
        <title>Genome assemblies of two species of porcelain crab, Petrolisthes cinctipes and Petrolisthes manimaculis (Anomura: Porcellanidae).</title>
        <authorList>
            <person name="Angst P."/>
        </authorList>
    </citation>
    <scope>NUCLEOTIDE SEQUENCE</scope>
    <source>
        <strain evidence="8">PB745_01</strain>
        <tissue evidence="8">Gill</tissue>
    </source>
</reference>
<dbReference type="PANTHER" id="PTHR24096">
    <property type="entry name" value="LONG-CHAIN-FATTY-ACID--COA LIGASE"/>
    <property type="match status" value="1"/>
</dbReference>
<comment type="subcellular location">
    <subcellularLocation>
        <location evidence="1">Peroxisome</location>
    </subcellularLocation>
</comment>
<evidence type="ECO:0000313" key="8">
    <source>
        <dbReference type="EMBL" id="KAK3856986.1"/>
    </source>
</evidence>
<organism evidence="8 9">
    <name type="scientific">Petrolisthes cinctipes</name>
    <name type="common">Flat porcelain crab</name>
    <dbReference type="NCBI Taxonomy" id="88211"/>
    <lineage>
        <taxon>Eukaryota</taxon>
        <taxon>Metazoa</taxon>
        <taxon>Ecdysozoa</taxon>
        <taxon>Arthropoda</taxon>
        <taxon>Crustacea</taxon>
        <taxon>Multicrustacea</taxon>
        <taxon>Malacostraca</taxon>
        <taxon>Eumalacostraca</taxon>
        <taxon>Eucarida</taxon>
        <taxon>Decapoda</taxon>
        <taxon>Pleocyemata</taxon>
        <taxon>Anomura</taxon>
        <taxon>Galatheoidea</taxon>
        <taxon>Porcellanidae</taxon>
        <taxon>Petrolisthes</taxon>
    </lineage>
</organism>
<dbReference type="GO" id="GO:0005777">
    <property type="term" value="C:peroxisome"/>
    <property type="evidence" value="ECO:0007669"/>
    <property type="project" value="UniProtKB-SubCell"/>
</dbReference>
<dbReference type="PROSITE" id="PS50041">
    <property type="entry name" value="C_TYPE_LECTIN_2"/>
    <property type="match status" value="1"/>
</dbReference>